<evidence type="ECO:0000313" key="2">
    <source>
        <dbReference type="EMBL" id="KAG5457324.1"/>
    </source>
</evidence>
<evidence type="ECO:0000313" key="3">
    <source>
        <dbReference type="Proteomes" id="UP000673691"/>
    </source>
</evidence>
<dbReference type="Proteomes" id="UP000673691">
    <property type="component" value="Unassembled WGS sequence"/>
</dbReference>
<organism evidence="2 3">
    <name type="scientific">Olpidium bornovanus</name>
    <dbReference type="NCBI Taxonomy" id="278681"/>
    <lineage>
        <taxon>Eukaryota</taxon>
        <taxon>Fungi</taxon>
        <taxon>Fungi incertae sedis</taxon>
        <taxon>Olpidiomycota</taxon>
        <taxon>Olpidiomycotina</taxon>
        <taxon>Olpidiomycetes</taxon>
        <taxon>Olpidiales</taxon>
        <taxon>Olpidiaceae</taxon>
        <taxon>Olpidium</taxon>
    </lineage>
</organism>
<comment type="caution">
    <text evidence="2">The sequence shown here is derived from an EMBL/GenBank/DDBJ whole genome shotgun (WGS) entry which is preliminary data.</text>
</comment>
<keyword evidence="3" id="KW-1185">Reference proteome</keyword>
<sequence length="245" mass="25317">MAGTWRLLIGQLRRATSRKGTSSSPPPPATASADLDEKPAASFLEPSGASAAVAAVAAAAAAAAEPAVCALSVPAIVLRAEQRVGEAEGEAQSSQTHATGLPLPQLLLPPLQLLVAAAAPAHPQKFPMAKYAASMRRAIIKLASRPFADSVGSLVPSYKRQPGAGAGSAAACCPEPQLSRAEVIGLLCKTVPRCNVVLPRSGFVFGVDLENLPPVVTSEVVFERGLRCRVPLIVERCARYILESG</sequence>
<reference evidence="2 3" key="1">
    <citation type="journal article" name="Sci. Rep.">
        <title>Genome-scale phylogenetic analyses confirm Olpidium as the closest living zoosporic fungus to the non-flagellated, terrestrial fungi.</title>
        <authorList>
            <person name="Chang Y."/>
            <person name="Rochon D."/>
            <person name="Sekimoto S."/>
            <person name="Wang Y."/>
            <person name="Chovatia M."/>
            <person name="Sandor L."/>
            <person name="Salamov A."/>
            <person name="Grigoriev I.V."/>
            <person name="Stajich J.E."/>
            <person name="Spatafora J.W."/>
        </authorList>
    </citation>
    <scope>NUCLEOTIDE SEQUENCE [LARGE SCALE GENOMIC DNA]</scope>
    <source>
        <strain evidence="2">S191</strain>
    </source>
</reference>
<gene>
    <name evidence="2" type="ORF">BJ554DRAFT_2695</name>
</gene>
<accession>A0A8H7ZQI1</accession>
<dbReference type="AlphaFoldDB" id="A0A8H7ZQI1"/>
<protein>
    <submittedName>
        <fullName evidence="2">Uncharacterized protein</fullName>
    </submittedName>
</protein>
<evidence type="ECO:0000256" key="1">
    <source>
        <dbReference type="SAM" id="MobiDB-lite"/>
    </source>
</evidence>
<dbReference type="EMBL" id="JAEFCI010010265">
    <property type="protein sequence ID" value="KAG5457324.1"/>
    <property type="molecule type" value="Genomic_DNA"/>
</dbReference>
<name>A0A8H7ZQI1_9FUNG</name>
<feature type="region of interest" description="Disordered" evidence="1">
    <location>
        <begin position="14"/>
        <end position="34"/>
    </location>
</feature>
<proteinExistence type="predicted"/>